<dbReference type="PANTHER" id="PTHR12046">
    <property type="entry name" value="HISTONE ACETYLTRANSFERASE TYPE B CATALYTIC SUBUNIT"/>
    <property type="match status" value="1"/>
</dbReference>
<keyword evidence="7" id="KW-0539">Nucleus</keyword>
<dbReference type="InterPro" id="IPR017380">
    <property type="entry name" value="Hist_AcTrfase_B-typ_cat-su"/>
</dbReference>
<feature type="domain" description="Histone acetyl transferase HAT1 N-terminal" evidence="11">
    <location>
        <begin position="30"/>
        <end position="250"/>
    </location>
</feature>
<accession>A0A5N5KH71</accession>
<dbReference type="FunFam" id="3.90.360.10:FF:000002">
    <property type="entry name" value="Histone acetyltransferase type B catalytic subunit"/>
    <property type="match status" value="1"/>
</dbReference>
<dbReference type="InterPro" id="IPR037113">
    <property type="entry name" value="Hat1_N_sf"/>
</dbReference>
<evidence type="ECO:0000256" key="5">
    <source>
        <dbReference type="ARBA" id="ARBA00022490"/>
    </source>
</evidence>
<dbReference type="GO" id="GO:0004402">
    <property type="term" value="F:histone acetyltransferase activity"/>
    <property type="evidence" value="ECO:0007669"/>
    <property type="project" value="InterPro"/>
</dbReference>
<keyword evidence="6" id="KW-0808">Transferase</keyword>
<evidence type="ECO:0000313" key="12">
    <source>
        <dbReference type="EMBL" id="KAB5529640.1"/>
    </source>
</evidence>
<comment type="subcellular location">
    <subcellularLocation>
        <location evidence="2">Cytoplasm</location>
    </subcellularLocation>
    <subcellularLocation>
        <location evidence="1">Nucleus</location>
    </subcellularLocation>
</comment>
<comment type="catalytic activity">
    <reaction evidence="9">
        <text>L-lysyl-[protein] + acetyl-CoA = N(6)-acetyl-L-lysyl-[protein] + CoA + H(+)</text>
        <dbReference type="Rhea" id="RHEA:45948"/>
        <dbReference type="Rhea" id="RHEA-COMP:9752"/>
        <dbReference type="Rhea" id="RHEA-COMP:10731"/>
        <dbReference type="ChEBI" id="CHEBI:15378"/>
        <dbReference type="ChEBI" id="CHEBI:29969"/>
        <dbReference type="ChEBI" id="CHEBI:57287"/>
        <dbReference type="ChEBI" id="CHEBI:57288"/>
        <dbReference type="ChEBI" id="CHEBI:61930"/>
        <dbReference type="EC" id="2.3.1.48"/>
    </reaction>
</comment>
<comment type="similarity">
    <text evidence="3">Belongs to the HAT1 family.</text>
</comment>
<dbReference type="EC" id="2.3.1.48" evidence="4"/>
<dbReference type="Gene3D" id="3.90.360.10">
    <property type="entry name" value="Histone acetyl transferase 1 (HAT1), N-terminal domain"/>
    <property type="match status" value="1"/>
</dbReference>
<keyword evidence="8" id="KW-0012">Acyltransferase</keyword>
<dbReference type="Pfam" id="PF00583">
    <property type="entry name" value="Acetyltransf_1"/>
    <property type="match status" value="1"/>
</dbReference>
<evidence type="ECO:0000256" key="9">
    <source>
        <dbReference type="ARBA" id="ARBA00048017"/>
    </source>
</evidence>
<keyword evidence="5" id="KW-0963">Cytoplasm</keyword>
<evidence type="ECO:0000256" key="4">
    <source>
        <dbReference type="ARBA" id="ARBA00013184"/>
    </source>
</evidence>
<sequence length="515" mass="57898">MGQKQQPTADPISEPKKRRRVGFSNIDDGIEANQCILVYLVSSKEEVGASHSFRISPVDLNSFFDEDGKIYGYNGLKITIWVSSISFHAFADIKFQSTSDGGKGITDLKSSLQRIFADTLVDNKDDFLQTFSTESHFVRSIISDGEILQHKTSNGHVDSNSHLGTAASDVEYGLALKAESPYTIIIPEIVAFPRLFLFGILYFEEVCLVGRDGSGYCSFLLCQVVRMVIGNTAAGHLYSRLVPLVLLLIDGSNPIDVDDPGWELYVLVQKKSDEQGDGQHKLLGFTAVYRFYHYPDSTRLRLSQILVLPPYQHKGYGGHLVEVLSNVAILEDVYDLTVEEPLDYFQHVRTSVDIKRLLHFAPIQEAVNSTVSYLKQGKLSKKTHVPCFNPPASAVEDVRKTLKINRKQFLQCWEVLIYLGLDPVDKYMEDFVAIISSRVKADVLGKDSGSSGKQVVEVPSDYNPEMSFAMFRSQDSEAARVWIDENQTNQEEQLQQLVDERVKEIKLIAQKVHHF</sequence>
<dbReference type="InterPro" id="IPR000182">
    <property type="entry name" value="GNAT_dom"/>
</dbReference>
<dbReference type="AlphaFoldDB" id="A0A5N5KH71"/>
<dbReference type="GO" id="GO:0000781">
    <property type="term" value="C:chromosome, telomeric region"/>
    <property type="evidence" value="ECO:0007669"/>
    <property type="project" value="GOC"/>
</dbReference>
<dbReference type="GO" id="GO:0005737">
    <property type="term" value="C:cytoplasm"/>
    <property type="evidence" value="ECO:0007669"/>
    <property type="project" value="UniProtKB-SubCell"/>
</dbReference>
<organism evidence="12 13">
    <name type="scientific">Salix brachista</name>
    <dbReference type="NCBI Taxonomy" id="2182728"/>
    <lineage>
        <taxon>Eukaryota</taxon>
        <taxon>Viridiplantae</taxon>
        <taxon>Streptophyta</taxon>
        <taxon>Embryophyta</taxon>
        <taxon>Tracheophyta</taxon>
        <taxon>Spermatophyta</taxon>
        <taxon>Magnoliopsida</taxon>
        <taxon>eudicotyledons</taxon>
        <taxon>Gunneridae</taxon>
        <taxon>Pentapetalae</taxon>
        <taxon>rosids</taxon>
        <taxon>fabids</taxon>
        <taxon>Malpighiales</taxon>
        <taxon>Salicaceae</taxon>
        <taxon>Saliceae</taxon>
        <taxon>Salix</taxon>
    </lineage>
</organism>
<gene>
    <name evidence="12" type="ORF">DKX38_019721</name>
</gene>
<dbReference type="GO" id="GO:0031509">
    <property type="term" value="P:subtelomeric heterochromatin formation"/>
    <property type="evidence" value="ECO:0007669"/>
    <property type="project" value="InterPro"/>
</dbReference>
<evidence type="ECO:0000256" key="6">
    <source>
        <dbReference type="ARBA" id="ARBA00022679"/>
    </source>
</evidence>
<dbReference type="Proteomes" id="UP000326939">
    <property type="component" value="Chromosome 13"/>
</dbReference>
<protein>
    <recommendedName>
        <fullName evidence="4">histone acetyltransferase</fullName>
        <ecNumber evidence="4">2.3.1.48</ecNumber>
    </recommendedName>
</protein>
<dbReference type="FunFam" id="3.40.630.30:FF:000077">
    <property type="entry name" value="Histone acetyltransferase type B catalytic subunit"/>
    <property type="match status" value="1"/>
</dbReference>
<evidence type="ECO:0000256" key="1">
    <source>
        <dbReference type="ARBA" id="ARBA00004123"/>
    </source>
</evidence>
<dbReference type="InterPro" id="IPR019467">
    <property type="entry name" value="Hat1_N"/>
</dbReference>
<dbReference type="GO" id="GO:0005634">
    <property type="term" value="C:nucleus"/>
    <property type="evidence" value="ECO:0007669"/>
    <property type="project" value="UniProtKB-SubCell"/>
</dbReference>
<keyword evidence="13" id="KW-1185">Reference proteome</keyword>
<evidence type="ECO:0000313" key="13">
    <source>
        <dbReference type="Proteomes" id="UP000326939"/>
    </source>
</evidence>
<dbReference type="CDD" id="cd04301">
    <property type="entry name" value="NAT_SF"/>
    <property type="match status" value="1"/>
</dbReference>
<proteinExistence type="inferred from homology"/>
<evidence type="ECO:0000256" key="2">
    <source>
        <dbReference type="ARBA" id="ARBA00004496"/>
    </source>
</evidence>
<dbReference type="Gene3D" id="3.40.630.30">
    <property type="match status" value="1"/>
</dbReference>
<reference evidence="13" key="1">
    <citation type="journal article" date="2019" name="Gigascience">
        <title>De novo genome assembly of the endangered Acer yangbiense, a plant species with extremely small populations endemic to Yunnan Province, China.</title>
        <authorList>
            <person name="Yang J."/>
            <person name="Wariss H.M."/>
            <person name="Tao L."/>
            <person name="Zhang R."/>
            <person name="Yun Q."/>
            <person name="Hollingsworth P."/>
            <person name="Dao Z."/>
            <person name="Luo G."/>
            <person name="Guo H."/>
            <person name="Ma Y."/>
            <person name="Sun W."/>
        </authorList>
    </citation>
    <scope>NUCLEOTIDE SEQUENCE [LARGE SCALE GENOMIC DNA]</scope>
    <source>
        <strain evidence="13">cv. br00</strain>
    </source>
</reference>
<evidence type="ECO:0000259" key="11">
    <source>
        <dbReference type="Pfam" id="PF10394"/>
    </source>
</evidence>
<evidence type="ECO:0000256" key="7">
    <source>
        <dbReference type="ARBA" id="ARBA00023242"/>
    </source>
</evidence>
<evidence type="ECO:0000259" key="10">
    <source>
        <dbReference type="Pfam" id="PF00583"/>
    </source>
</evidence>
<dbReference type="SUPFAM" id="SSF55729">
    <property type="entry name" value="Acyl-CoA N-acyltransferases (Nat)"/>
    <property type="match status" value="2"/>
</dbReference>
<dbReference type="InterPro" id="IPR016181">
    <property type="entry name" value="Acyl_CoA_acyltransferase"/>
</dbReference>
<evidence type="ECO:0000256" key="8">
    <source>
        <dbReference type="ARBA" id="ARBA00023315"/>
    </source>
</evidence>
<feature type="domain" description="N-acetyltransferase" evidence="10">
    <location>
        <begin position="281"/>
        <end position="331"/>
    </location>
</feature>
<dbReference type="Pfam" id="PF10394">
    <property type="entry name" value="Hat1_N"/>
    <property type="match status" value="1"/>
</dbReference>
<name>A0A5N5KH71_9ROSI</name>
<comment type="caution">
    <text evidence="12">The sequence shown here is derived from an EMBL/GenBank/DDBJ whole genome shotgun (WGS) entry which is preliminary data.</text>
</comment>
<evidence type="ECO:0000256" key="3">
    <source>
        <dbReference type="ARBA" id="ARBA00010543"/>
    </source>
</evidence>
<dbReference type="EMBL" id="VDCV01000013">
    <property type="protein sequence ID" value="KAB5529640.1"/>
    <property type="molecule type" value="Genomic_DNA"/>
</dbReference>